<dbReference type="Pfam" id="PF00379">
    <property type="entry name" value="Chitin_bind_4"/>
    <property type="match status" value="1"/>
</dbReference>
<accession>A0A6A0HHH8</accession>
<keyword evidence="5" id="KW-1185">Reference proteome</keyword>
<dbReference type="RefSeq" id="XP_047738061.1">
    <property type="nucleotide sequence ID" value="XM_047882105.1"/>
</dbReference>
<reference evidence="4" key="1">
    <citation type="submission" date="2014-08" db="EMBL/GenBank/DDBJ databases">
        <authorList>
            <person name="Murali S."/>
            <person name="Richards S."/>
            <person name="Bandaranaike D."/>
            <person name="Bellair M."/>
            <person name="Blankenburg K."/>
            <person name="Chao H."/>
            <person name="Dinh H."/>
            <person name="Doddapaneni H."/>
            <person name="Dugan-Rocha S."/>
            <person name="Elkadiri S."/>
            <person name="Gnanaolivu R."/>
            <person name="Hughes D."/>
            <person name="Lee S."/>
            <person name="Li M."/>
            <person name="Ming W."/>
            <person name="Munidasa M."/>
            <person name="Muniz J."/>
            <person name="Nguyen L."/>
            <person name="Osuji N."/>
            <person name="Pu L.-L."/>
            <person name="Puazo M."/>
            <person name="Skinner E."/>
            <person name="Qu C."/>
            <person name="Quiroz J."/>
            <person name="Raj R."/>
            <person name="Weissenberger G."/>
            <person name="Xin Y."/>
            <person name="Zou X."/>
            <person name="Han Y."/>
            <person name="Worley K."/>
            <person name="Muzny D."/>
            <person name="Gibbs R."/>
        </authorList>
    </citation>
    <scope>NUCLEOTIDE SEQUENCE</scope>
    <source>
        <strain evidence="4">HAZT.00-mixed</strain>
        <tissue evidence="4">Whole organism</tissue>
    </source>
</reference>
<dbReference type="EMBL" id="JQDR03000005">
    <property type="protein sequence ID" value="KAA0204075.1"/>
    <property type="molecule type" value="Genomic_DNA"/>
</dbReference>
<dbReference type="GeneID" id="108676208"/>
<protein>
    <submittedName>
        <fullName evidence="4">Cuticle Protein CPR RR Uncl</fullName>
    </submittedName>
    <submittedName>
        <fullName evidence="6">Pro-resilin-like isoform X2</fullName>
    </submittedName>
</protein>
<dbReference type="GO" id="GO:0005615">
    <property type="term" value="C:extracellular space"/>
    <property type="evidence" value="ECO:0007669"/>
    <property type="project" value="TreeGrafter"/>
</dbReference>
<reference evidence="4" key="3">
    <citation type="submission" date="2019-06" db="EMBL/GenBank/DDBJ databases">
        <authorList>
            <person name="Poynton C."/>
            <person name="Hasenbein S."/>
            <person name="Benoit J.B."/>
            <person name="Sepulveda M.S."/>
            <person name="Poelchau M.F."/>
            <person name="Murali S.C."/>
            <person name="Chen S."/>
            <person name="Glastad K.M."/>
            <person name="Werren J.H."/>
            <person name="Vineis J.H."/>
            <person name="Bowen J.L."/>
            <person name="Friedrich M."/>
            <person name="Jones J."/>
            <person name="Robertson H.M."/>
            <person name="Feyereisen R."/>
            <person name="Mechler-Hickson A."/>
            <person name="Mathers N."/>
            <person name="Lee C.E."/>
            <person name="Colbourne J.K."/>
            <person name="Biales A."/>
            <person name="Johnston J.S."/>
            <person name="Wellborn G.A."/>
            <person name="Rosendale A.J."/>
            <person name="Cridge A.G."/>
            <person name="Munoz-Torres M.C."/>
            <person name="Bain P.A."/>
            <person name="Manny A.R."/>
            <person name="Major K.M."/>
            <person name="Lambert F.N."/>
            <person name="Vulpe C.D."/>
            <person name="Tuck P."/>
            <person name="Blalock B.J."/>
            <person name="Lin Y.-Y."/>
            <person name="Smith M.E."/>
            <person name="Ochoa-Acuna H."/>
            <person name="Chen M.-J.M."/>
            <person name="Childers C.P."/>
            <person name="Qu J."/>
            <person name="Dugan S."/>
            <person name="Lee S.L."/>
            <person name="Chao H."/>
            <person name="Dinh H."/>
            <person name="Han Y."/>
            <person name="Doddapaneni H."/>
            <person name="Worley K.C."/>
            <person name="Muzny D.M."/>
            <person name="Gibbs R.A."/>
            <person name="Richards S."/>
        </authorList>
    </citation>
    <scope>NUCLEOTIDE SEQUENCE</scope>
    <source>
        <strain evidence="4">HAZT.00-mixed</strain>
        <tissue evidence="4">Whole organism</tissue>
    </source>
</reference>
<evidence type="ECO:0000313" key="4">
    <source>
        <dbReference type="EMBL" id="KAA0204075.1"/>
    </source>
</evidence>
<proteinExistence type="predicted"/>
<evidence type="ECO:0000313" key="5">
    <source>
        <dbReference type="Proteomes" id="UP000694843"/>
    </source>
</evidence>
<feature type="chain" id="PRO_5044628632" evidence="3">
    <location>
        <begin position="26"/>
        <end position="140"/>
    </location>
</feature>
<dbReference type="Proteomes" id="UP000694843">
    <property type="component" value="Unplaced"/>
</dbReference>
<evidence type="ECO:0000256" key="1">
    <source>
        <dbReference type="ARBA" id="ARBA00022460"/>
    </source>
</evidence>
<dbReference type="AlphaFoldDB" id="A0A6A0HHH8"/>
<name>A0A6A0HHH8_HYAAZ</name>
<evidence type="ECO:0000256" key="3">
    <source>
        <dbReference type="SAM" id="SignalP"/>
    </source>
</evidence>
<organism evidence="4">
    <name type="scientific">Hyalella azteca</name>
    <name type="common">Amphipod</name>
    <dbReference type="NCBI Taxonomy" id="294128"/>
    <lineage>
        <taxon>Eukaryota</taxon>
        <taxon>Metazoa</taxon>
        <taxon>Ecdysozoa</taxon>
        <taxon>Arthropoda</taxon>
        <taxon>Crustacea</taxon>
        <taxon>Multicrustacea</taxon>
        <taxon>Malacostraca</taxon>
        <taxon>Eumalacostraca</taxon>
        <taxon>Peracarida</taxon>
        <taxon>Amphipoda</taxon>
        <taxon>Senticaudata</taxon>
        <taxon>Talitrida</taxon>
        <taxon>Talitroidea</taxon>
        <taxon>Hyalellidae</taxon>
        <taxon>Hyalella</taxon>
    </lineage>
</organism>
<dbReference type="Proteomes" id="UP000711488">
    <property type="component" value="Unassembled WGS sequence"/>
</dbReference>
<dbReference type="PANTHER" id="PTHR12236:SF79">
    <property type="entry name" value="CUTICULAR PROTEIN 50CB-RELATED"/>
    <property type="match status" value="1"/>
</dbReference>
<gene>
    <name evidence="6" type="primary">LOC108676208</name>
    <name evidence="4" type="ORF">HAZT_HAZT006287</name>
</gene>
<dbReference type="GO" id="GO:0031012">
    <property type="term" value="C:extracellular matrix"/>
    <property type="evidence" value="ECO:0007669"/>
    <property type="project" value="TreeGrafter"/>
</dbReference>
<sequence length="140" mass="15013">MMCCPAKSALILVLIVSAVTRPSEGKPAKLFSPGQQQVVFVDEGGHVTHEEQGQLRQNFGSNFGNNNAAAGQDGASGPAQYEFAYDVKVPEEGNDYGHAERRNGDTTEGMYRVLLPDGRVQVVTYSVIGNSGFVATVTYQ</sequence>
<feature type="signal peptide" evidence="3">
    <location>
        <begin position="1"/>
        <end position="25"/>
    </location>
</feature>
<dbReference type="InterPro" id="IPR051217">
    <property type="entry name" value="Insect_Cuticle_Struc_Prot"/>
</dbReference>
<reference evidence="6" key="4">
    <citation type="submission" date="2025-04" db="UniProtKB">
        <authorList>
            <consortium name="RefSeq"/>
        </authorList>
    </citation>
    <scope>IDENTIFICATION</scope>
    <source>
        <tissue evidence="6">Whole organism</tissue>
    </source>
</reference>
<reference evidence="4" key="2">
    <citation type="journal article" date="2018" name="Environ. Sci. Technol.">
        <title>The Toxicogenome of Hyalella azteca: A Model for Sediment Ecotoxicology and Evolutionary Toxicology.</title>
        <authorList>
            <person name="Poynton H.C."/>
            <person name="Hasenbein S."/>
            <person name="Benoit J.B."/>
            <person name="Sepulveda M.S."/>
            <person name="Poelchau M.F."/>
            <person name="Hughes D.S.T."/>
            <person name="Murali S.C."/>
            <person name="Chen S."/>
            <person name="Glastad K.M."/>
            <person name="Goodisman M.A.D."/>
            <person name="Werren J.H."/>
            <person name="Vineis J.H."/>
            <person name="Bowen J.L."/>
            <person name="Friedrich M."/>
            <person name="Jones J."/>
            <person name="Robertson H.M."/>
            <person name="Feyereisen R."/>
            <person name="Mechler-Hickson A."/>
            <person name="Mathers N."/>
            <person name="Lee C.E."/>
            <person name="Colbourne J.K."/>
            <person name="Biales A."/>
            <person name="Johnston J.S."/>
            <person name="Wellborn G.A."/>
            <person name="Rosendale A.J."/>
            <person name="Cridge A.G."/>
            <person name="Munoz-Torres M.C."/>
            <person name="Bain P.A."/>
            <person name="Manny A.R."/>
            <person name="Major K.M."/>
            <person name="Lambert F.N."/>
            <person name="Vulpe C.D."/>
            <person name="Tuck P."/>
            <person name="Blalock B.J."/>
            <person name="Lin Y.Y."/>
            <person name="Smith M.E."/>
            <person name="Ochoa-Acuna H."/>
            <person name="Chen M.M."/>
            <person name="Childers C.P."/>
            <person name="Qu J."/>
            <person name="Dugan S."/>
            <person name="Lee S.L."/>
            <person name="Chao H."/>
            <person name="Dinh H."/>
            <person name="Han Y."/>
            <person name="Doddapaneni H."/>
            <person name="Worley K.C."/>
            <person name="Muzny D.M."/>
            <person name="Gibbs R.A."/>
            <person name="Richards S."/>
        </authorList>
    </citation>
    <scope>NUCLEOTIDE SEQUENCE</scope>
    <source>
        <strain evidence="4">HAZT.00-mixed</strain>
        <tissue evidence="4">Whole organism</tissue>
    </source>
</reference>
<dbReference type="PROSITE" id="PS51155">
    <property type="entry name" value="CHIT_BIND_RR_2"/>
    <property type="match status" value="1"/>
</dbReference>
<evidence type="ECO:0000256" key="2">
    <source>
        <dbReference type="PROSITE-ProRule" id="PRU00497"/>
    </source>
</evidence>
<keyword evidence="1 2" id="KW-0193">Cuticle</keyword>
<dbReference type="GO" id="GO:0042302">
    <property type="term" value="F:structural constituent of cuticle"/>
    <property type="evidence" value="ECO:0007669"/>
    <property type="project" value="UniProtKB-UniRule"/>
</dbReference>
<keyword evidence="3" id="KW-0732">Signal</keyword>
<dbReference type="InterPro" id="IPR000618">
    <property type="entry name" value="Insect_cuticle"/>
</dbReference>
<dbReference type="PANTHER" id="PTHR12236">
    <property type="entry name" value="STRUCTURAL CONTITUENT OF CUTICLE"/>
    <property type="match status" value="1"/>
</dbReference>
<evidence type="ECO:0000313" key="6">
    <source>
        <dbReference type="RefSeq" id="XP_047738061.1"/>
    </source>
</evidence>